<keyword evidence="2" id="KW-0175">Coiled coil</keyword>
<keyword evidence="5" id="KW-1185">Reference proteome</keyword>
<dbReference type="OrthoDB" id="9800613at2"/>
<comment type="subcellular location">
    <subcellularLocation>
        <location evidence="1">Cell envelope</location>
    </subcellularLocation>
</comment>
<dbReference type="RefSeq" id="WP_023171775.1">
    <property type="nucleotide sequence ID" value="NC_022600.1"/>
</dbReference>
<dbReference type="eggNOG" id="COG0845">
    <property type="taxonomic scope" value="Bacteria"/>
</dbReference>
<dbReference type="EMBL" id="CP003587">
    <property type="protein sequence ID" value="AGY56747.1"/>
    <property type="molecule type" value="Genomic_DNA"/>
</dbReference>
<dbReference type="Proteomes" id="UP000017396">
    <property type="component" value="Chromosome"/>
</dbReference>
<evidence type="ECO:0000256" key="3">
    <source>
        <dbReference type="SAM" id="Phobius"/>
    </source>
</evidence>
<feature type="transmembrane region" description="Helical" evidence="3">
    <location>
        <begin position="350"/>
        <end position="371"/>
    </location>
</feature>
<organism evidence="4 5">
    <name type="scientific">Gloeobacter kilaueensis (strain ATCC BAA-2537 / CCAP 1431/1 / ULC 316 / JS1)</name>
    <dbReference type="NCBI Taxonomy" id="1183438"/>
    <lineage>
        <taxon>Bacteria</taxon>
        <taxon>Bacillati</taxon>
        <taxon>Cyanobacteriota</taxon>
        <taxon>Cyanophyceae</taxon>
        <taxon>Gloeobacterales</taxon>
        <taxon>Gloeobacteraceae</taxon>
        <taxon>Gloeobacter</taxon>
    </lineage>
</organism>
<dbReference type="STRING" id="1183438.GKIL_0501"/>
<sequence>MYEPTQNCFRRDLVIDQTLKDGQMCYLVKDPRTGETYEFGEEEYYLCRLMDGKRTPRQILSDFESRFGLTISEADFEPFSHQIATYGLLETCGSGGVAVAARPKSDSSIAFKDADGSEQTKKAYKWYFPWMAPVFTVVAQGLSPFHLIFKFISLLLIPALPLAVLTLLNNQTVFFRDFNNYVSPVGGFVRHFVNMLAVNFLAKTSMAIVVAHYGVPMRKFGLQLVFGFFPRFNVAKDPIFRYLSREEQMWTFATPLLLRAVIFCLGIFLWFLNRGGGNSLAAWAVSWSFLAFIDIVIDINPLLPGDAYGWVVNYFRWPPNLYKRNLQIIERMIRFQGLPSTIALGERIRLLVAAIAIGISWSALFIFITLHSAESLMELIPGLLGQGLGVLLFCLPFPLALRWWFVVRDRTNSQNTSSNLGNDSPGAIAPTSGEGNLQYTGASTALQRPAPPADPWVTVRKILPWALLVLFIIVLLLPYTYHYGGAIQLLPPRQEKITPEVEGTLEKIYFKGGDPAYIKAGTPLAVLHSSDTDNKVKTTLQQVSMQQAALAKDQQELEKLLHTPRPEDVQVALQQVEVAKKDLTVAQAQLQTDQSQAAFEDRNASRQLALYQDGAAAFETYDNAKKQAETARIQVLKSQQAVASAQQSVSRAEANLRQVKAGPYPQEIEAARKQVDQDAADLRRLEQELTYWKQQFAYTTIKMPFDGYLVTPNLDFKVGSRLKQGDVLAVAESARKIVGTLQMPEYQVGEGGFKVGNEVEVKLWAYPNESFKGKVTSIEPVATALDDPNKSGRVSYGADPNADVTSTARYVNVNVEVPNAKGLMKSGMTGYAKITGNTETVIQAFTHPVVRFFKIELWSWLP</sequence>
<feature type="transmembrane region" description="Helical" evidence="3">
    <location>
        <begin position="250"/>
        <end position="272"/>
    </location>
</feature>
<evidence type="ECO:0000313" key="4">
    <source>
        <dbReference type="EMBL" id="AGY56747.1"/>
    </source>
</evidence>
<dbReference type="Gene3D" id="2.40.30.170">
    <property type="match status" value="1"/>
</dbReference>
<dbReference type="PANTHER" id="PTHR32347:SF23">
    <property type="entry name" value="BLL5650 PROTEIN"/>
    <property type="match status" value="1"/>
</dbReference>
<dbReference type="AlphaFoldDB" id="U5QCV1"/>
<dbReference type="Gene3D" id="1.10.287.470">
    <property type="entry name" value="Helix hairpin bin"/>
    <property type="match status" value="1"/>
</dbReference>
<protein>
    <submittedName>
        <fullName evidence="4">Efflux pump membrane fusion protein</fullName>
    </submittedName>
</protein>
<dbReference type="Gene3D" id="2.40.50.100">
    <property type="match status" value="1"/>
</dbReference>
<evidence type="ECO:0000313" key="5">
    <source>
        <dbReference type="Proteomes" id="UP000017396"/>
    </source>
</evidence>
<dbReference type="PANTHER" id="PTHR32347">
    <property type="entry name" value="EFFLUX SYSTEM COMPONENT YKNX-RELATED"/>
    <property type="match status" value="1"/>
</dbReference>
<feature type="transmembrane region" description="Helical" evidence="3">
    <location>
        <begin position="147"/>
        <end position="168"/>
    </location>
</feature>
<keyword evidence="3" id="KW-1133">Transmembrane helix</keyword>
<gene>
    <name evidence="4" type="ORF">GKIL_0501</name>
</gene>
<evidence type="ECO:0000256" key="2">
    <source>
        <dbReference type="ARBA" id="ARBA00023054"/>
    </source>
</evidence>
<dbReference type="KEGG" id="glj:GKIL_0501"/>
<feature type="transmembrane region" description="Helical" evidence="3">
    <location>
        <begin position="188"/>
        <end position="215"/>
    </location>
</feature>
<proteinExistence type="predicted"/>
<name>U5QCV1_GLOK1</name>
<dbReference type="InterPro" id="IPR050465">
    <property type="entry name" value="UPF0194_transport"/>
</dbReference>
<evidence type="ECO:0000256" key="1">
    <source>
        <dbReference type="ARBA" id="ARBA00004196"/>
    </source>
</evidence>
<accession>U5QCV1</accession>
<keyword evidence="3" id="KW-0812">Transmembrane</keyword>
<dbReference type="GO" id="GO:0030313">
    <property type="term" value="C:cell envelope"/>
    <property type="evidence" value="ECO:0007669"/>
    <property type="project" value="UniProtKB-SubCell"/>
</dbReference>
<dbReference type="HOGENOM" id="CLU_331155_0_0_3"/>
<feature type="transmembrane region" description="Helical" evidence="3">
    <location>
        <begin position="383"/>
        <end position="405"/>
    </location>
</feature>
<feature type="transmembrane region" description="Helical" evidence="3">
    <location>
        <begin position="462"/>
        <end position="481"/>
    </location>
</feature>
<reference evidence="4 5" key="1">
    <citation type="journal article" date="2013" name="PLoS ONE">
        <title>Cultivation and Complete Genome Sequencing of Gloeobacter kilaueensis sp. nov., from a Lava Cave in Kilauea Caldera, Hawai'i.</title>
        <authorList>
            <person name="Saw J.H."/>
            <person name="Schatz M."/>
            <person name="Brown M.V."/>
            <person name="Kunkel D.D."/>
            <person name="Foster J.S."/>
            <person name="Shick H."/>
            <person name="Christensen S."/>
            <person name="Hou S."/>
            <person name="Wan X."/>
            <person name="Donachie S.P."/>
        </authorList>
    </citation>
    <scope>NUCLEOTIDE SEQUENCE [LARGE SCALE GENOMIC DNA]</scope>
    <source>
        <strain evidence="5">JS</strain>
    </source>
</reference>
<keyword evidence="3" id="KW-0472">Membrane</keyword>